<keyword evidence="2" id="KW-0963">Cytoplasm</keyword>
<accession>A0A6I9WHV6</accession>
<dbReference type="PANTHER" id="PTHR24107:SF20">
    <property type="entry name" value="DYNEIN REGULATORY COMPLEX SUBUNIT 5"/>
    <property type="match status" value="1"/>
</dbReference>
<keyword evidence="3" id="KW-0206">Cytoskeleton</keyword>
<comment type="subcellular location">
    <subcellularLocation>
        <location evidence="1">Cytoplasm</location>
        <location evidence="1">Cytoskeleton</location>
    </subcellularLocation>
</comment>
<dbReference type="GeneID" id="105430552"/>
<gene>
    <name evidence="5" type="primary">LOC105430552</name>
</gene>
<dbReference type="InterPro" id="IPR032675">
    <property type="entry name" value="LRR_dom_sf"/>
</dbReference>
<protein>
    <submittedName>
        <fullName evidence="5">Dynein regulatory complex subunit 5-like</fullName>
    </submittedName>
</protein>
<evidence type="ECO:0000313" key="4">
    <source>
        <dbReference type="Proteomes" id="UP000504615"/>
    </source>
</evidence>
<evidence type="ECO:0000256" key="2">
    <source>
        <dbReference type="ARBA" id="ARBA00022490"/>
    </source>
</evidence>
<name>A0A6I9WHV6_9HYME</name>
<dbReference type="AlphaFoldDB" id="A0A6I9WHV6"/>
<keyword evidence="4" id="KW-1185">Reference proteome</keyword>
<dbReference type="PANTHER" id="PTHR24107">
    <property type="entry name" value="YNEIN REGULATORY COMPLEX SUBUNIT 5"/>
    <property type="match status" value="1"/>
</dbReference>
<dbReference type="SMART" id="SM00368">
    <property type="entry name" value="LRR_RI"/>
    <property type="match status" value="4"/>
</dbReference>
<dbReference type="Gene3D" id="3.80.10.10">
    <property type="entry name" value="Ribonuclease Inhibitor"/>
    <property type="match status" value="1"/>
</dbReference>
<dbReference type="KEGG" id="pbar:105430552"/>
<dbReference type="RefSeq" id="XP_011642473.1">
    <property type="nucleotide sequence ID" value="XM_011644171.1"/>
</dbReference>
<evidence type="ECO:0000313" key="5">
    <source>
        <dbReference type="RefSeq" id="XP_011642473.1"/>
    </source>
</evidence>
<evidence type="ECO:0000256" key="1">
    <source>
        <dbReference type="ARBA" id="ARBA00004245"/>
    </source>
</evidence>
<dbReference type="SUPFAM" id="SSF52047">
    <property type="entry name" value="RNI-like"/>
    <property type="match status" value="1"/>
</dbReference>
<dbReference type="InterPro" id="IPR052410">
    <property type="entry name" value="DRC5"/>
</dbReference>
<organism evidence="4 5">
    <name type="scientific">Pogonomyrmex barbatus</name>
    <name type="common">red harvester ant</name>
    <dbReference type="NCBI Taxonomy" id="144034"/>
    <lineage>
        <taxon>Eukaryota</taxon>
        <taxon>Metazoa</taxon>
        <taxon>Ecdysozoa</taxon>
        <taxon>Arthropoda</taxon>
        <taxon>Hexapoda</taxon>
        <taxon>Insecta</taxon>
        <taxon>Pterygota</taxon>
        <taxon>Neoptera</taxon>
        <taxon>Endopterygota</taxon>
        <taxon>Hymenoptera</taxon>
        <taxon>Apocrita</taxon>
        <taxon>Aculeata</taxon>
        <taxon>Formicoidea</taxon>
        <taxon>Formicidae</taxon>
        <taxon>Myrmicinae</taxon>
        <taxon>Pogonomyrmex</taxon>
    </lineage>
</organism>
<dbReference type="Proteomes" id="UP000504615">
    <property type="component" value="Unplaced"/>
</dbReference>
<evidence type="ECO:0000256" key="3">
    <source>
        <dbReference type="ARBA" id="ARBA00023212"/>
    </source>
</evidence>
<dbReference type="OrthoDB" id="341587at2759"/>
<dbReference type="InterPro" id="IPR001611">
    <property type="entry name" value="Leu-rich_rpt"/>
</dbReference>
<reference evidence="5" key="1">
    <citation type="submission" date="2025-08" db="UniProtKB">
        <authorList>
            <consortium name="RefSeq"/>
        </authorList>
    </citation>
    <scope>IDENTIFICATION</scope>
</reference>
<dbReference type="GO" id="GO:0005856">
    <property type="term" value="C:cytoskeleton"/>
    <property type="evidence" value="ECO:0007669"/>
    <property type="project" value="UniProtKB-SubCell"/>
</dbReference>
<sequence length="525" mass="59440">MVPYCRRNEIGTAPSSDTRFYPGKLARRCSPETSQLPQEQGRTLRAEDASWDDDVIPDLKILALRTVVSTWRDHPVLEDLPTCVDRDILVETLPTDLPFELTISKIEDDFYWERAAKDRWKHNNPSEHGGSWRRLYCERHLAEYLETLEASYFEPQREECEKLMTLLKNHIHVIRLRSLVPIKKRTKQENNAENNELTPDEDIAHHIPMAIILPQFPHLAEIYLHFGMIYMNDGFEWRDFEFSLEDCTSLGEGIKASPKLKKFSLTRSNLDQPRVAAILQGMVANNNIEELDFSHCKLMDSGAHAVGEFLSIHQKLRTLHLVNNNIGPNGIAGIVHGIIKASSTGLKTLNLRLNPIQDEGANHICALLIRNKMLETLNISGCELGPESGIALAEVLSSGCVELEALSLDVSNNNFGFTAGESFETAMSSCPYIIHLDGRMCNFSKESKYSITESVRRNKQNMKKDKDKAAFSQSSDVYNSLSAKNLQQQEVGSSFPEPKGIVQRFTGRQIDADEQKMMKSQNSEY</sequence>
<proteinExistence type="predicted"/>
<dbReference type="Pfam" id="PF13516">
    <property type="entry name" value="LRR_6"/>
    <property type="match status" value="4"/>
</dbReference>